<evidence type="ECO:0000313" key="7">
    <source>
        <dbReference type="EMBL" id="RKP31840.1"/>
    </source>
</evidence>
<keyword evidence="2" id="KW-0805">Transcription regulation</keyword>
<protein>
    <recommendedName>
        <fullName evidence="6">BHLH domain-containing protein</fullName>
    </recommendedName>
</protein>
<dbReference type="OrthoDB" id="690068at2759"/>
<dbReference type="GO" id="GO:0046983">
    <property type="term" value="F:protein dimerization activity"/>
    <property type="evidence" value="ECO:0007669"/>
    <property type="project" value="InterPro"/>
</dbReference>
<dbReference type="GO" id="GO:0005634">
    <property type="term" value="C:nucleus"/>
    <property type="evidence" value="ECO:0007669"/>
    <property type="project" value="UniProtKB-SubCell"/>
</dbReference>
<proteinExistence type="predicted"/>
<dbReference type="Gene3D" id="4.10.280.10">
    <property type="entry name" value="Helix-loop-helix DNA-binding domain"/>
    <property type="match status" value="1"/>
</dbReference>
<keyword evidence="4" id="KW-0804">Transcription</keyword>
<keyword evidence="5" id="KW-0539">Nucleus</keyword>
<dbReference type="Proteomes" id="UP000268321">
    <property type="component" value="Unassembled WGS sequence"/>
</dbReference>
<dbReference type="CDD" id="cd11387">
    <property type="entry name" value="bHLHzip_USF_MITF"/>
    <property type="match status" value="1"/>
</dbReference>
<dbReference type="PROSITE" id="PS50888">
    <property type="entry name" value="BHLH"/>
    <property type="match status" value="1"/>
</dbReference>
<dbReference type="InterPro" id="IPR011598">
    <property type="entry name" value="bHLH_dom"/>
</dbReference>
<dbReference type="PANTHER" id="PTHR45776:SF2">
    <property type="entry name" value="MIP04163P"/>
    <property type="match status" value="1"/>
</dbReference>
<dbReference type="EMBL" id="ML004436">
    <property type="protein sequence ID" value="RKP31840.1"/>
    <property type="molecule type" value="Genomic_DNA"/>
</dbReference>
<keyword evidence="8" id="KW-1185">Reference proteome</keyword>
<evidence type="ECO:0000256" key="4">
    <source>
        <dbReference type="ARBA" id="ARBA00023163"/>
    </source>
</evidence>
<dbReference type="PANTHER" id="PTHR45776">
    <property type="entry name" value="MIP04163P"/>
    <property type="match status" value="1"/>
</dbReference>
<comment type="subcellular location">
    <subcellularLocation>
        <location evidence="1">Nucleus</location>
    </subcellularLocation>
</comment>
<dbReference type="GO" id="GO:0000981">
    <property type="term" value="F:DNA-binding transcription factor activity, RNA polymerase II-specific"/>
    <property type="evidence" value="ECO:0007669"/>
    <property type="project" value="TreeGrafter"/>
</dbReference>
<name>A0A4P9ZIH5_9ASCO</name>
<evidence type="ECO:0000256" key="3">
    <source>
        <dbReference type="ARBA" id="ARBA00023125"/>
    </source>
</evidence>
<dbReference type="SUPFAM" id="SSF47459">
    <property type="entry name" value="HLH, helix-loop-helix DNA-binding domain"/>
    <property type="match status" value="1"/>
</dbReference>
<dbReference type="SMART" id="SM00353">
    <property type="entry name" value="HLH"/>
    <property type="match status" value="1"/>
</dbReference>
<evidence type="ECO:0000259" key="6">
    <source>
        <dbReference type="PROSITE" id="PS50888"/>
    </source>
</evidence>
<dbReference type="GO" id="GO:0000978">
    <property type="term" value="F:RNA polymerase II cis-regulatory region sequence-specific DNA binding"/>
    <property type="evidence" value="ECO:0007669"/>
    <property type="project" value="TreeGrafter"/>
</dbReference>
<feature type="domain" description="BHLH" evidence="6">
    <location>
        <begin position="284"/>
        <end position="367"/>
    </location>
</feature>
<sequence>MEDYMRDTALGRAPRLDYGDSRKIGDLDSVLKDSKLNSTQVTDPMFDFNVQYSREPIVSSNDPFYETFDFLGSPNSNNISPAGANDVIGDNNFSRTEASEPLGFGVPAPDHLNVLDPFILPFTESDAFASSQYFSPNTRGNQFLLLNPIAENTFSELHHEEAFSPELQPSGISIPNTLHLNLYLSPNAFVSPRFNTYEGSYDTLASPYSSAYLNSPPPMNLNQSSSIPNTKTFALASLSRALSQLPNQKALGVSAPTSTSVPSQRKPADVVIGSEFTQEEKAKRRRKFHNAVERRRRDLIKEKIKILGMLVPPSLLTPQEYAIQMLLKLSQSLSVELKELIDAAKVKEVKPNKSIVLQTSVEYIRHLHSVIERQKARCQEIEATIASYEDGSDKYTYSSADNFPEVNASLHTQLTGEFNPDEFFSDVISDAT</sequence>
<accession>A0A4P9ZIH5</accession>
<organism evidence="7 8">
    <name type="scientific">Metschnikowia bicuspidata</name>
    <dbReference type="NCBI Taxonomy" id="27322"/>
    <lineage>
        <taxon>Eukaryota</taxon>
        <taxon>Fungi</taxon>
        <taxon>Dikarya</taxon>
        <taxon>Ascomycota</taxon>
        <taxon>Saccharomycotina</taxon>
        <taxon>Pichiomycetes</taxon>
        <taxon>Metschnikowiaceae</taxon>
        <taxon>Metschnikowia</taxon>
    </lineage>
</organism>
<gene>
    <name evidence="7" type="ORF">METBISCDRAFT_21942</name>
</gene>
<evidence type="ECO:0000256" key="2">
    <source>
        <dbReference type="ARBA" id="ARBA00023015"/>
    </source>
</evidence>
<dbReference type="AlphaFoldDB" id="A0A4P9ZIH5"/>
<dbReference type="InterPro" id="IPR036638">
    <property type="entry name" value="HLH_DNA-bd_sf"/>
</dbReference>
<evidence type="ECO:0000256" key="5">
    <source>
        <dbReference type="ARBA" id="ARBA00023242"/>
    </source>
</evidence>
<evidence type="ECO:0000313" key="8">
    <source>
        <dbReference type="Proteomes" id="UP000268321"/>
    </source>
</evidence>
<reference evidence="8" key="1">
    <citation type="journal article" date="2018" name="Nat. Microbiol.">
        <title>Leveraging single-cell genomics to expand the fungal tree of life.</title>
        <authorList>
            <person name="Ahrendt S.R."/>
            <person name="Quandt C.A."/>
            <person name="Ciobanu D."/>
            <person name="Clum A."/>
            <person name="Salamov A."/>
            <person name="Andreopoulos B."/>
            <person name="Cheng J.F."/>
            <person name="Woyke T."/>
            <person name="Pelin A."/>
            <person name="Henrissat B."/>
            <person name="Reynolds N.K."/>
            <person name="Benny G.L."/>
            <person name="Smith M.E."/>
            <person name="James T.Y."/>
            <person name="Grigoriev I.V."/>
        </authorList>
    </citation>
    <scope>NUCLEOTIDE SEQUENCE [LARGE SCALE GENOMIC DNA]</scope>
    <source>
        <strain evidence="8">Baker2002</strain>
    </source>
</reference>
<evidence type="ECO:0000256" key="1">
    <source>
        <dbReference type="ARBA" id="ARBA00004123"/>
    </source>
</evidence>
<dbReference type="Pfam" id="PF00010">
    <property type="entry name" value="HLH"/>
    <property type="match status" value="1"/>
</dbReference>
<keyword evidence="3" id="KW-0238">DNA-binding</keyword>